<evidence type="ECO:0000256" key="7">
    <source>
        <dbReference type="ARBA" id="ARBA00023134"/>
    </source>
</evidence>
<comment type="subcellular location">
    <subcellularLocation>
        <location evidence="9">Endoplasmic reticulum membrane</location>
        <topology evidence="9">Multi-pass membrane protein</topology>
    </subcellularLocation>
</comment>
<reference evidence="14 15" key="1">
    <citation type="submission" date="2024-09" db="EMBL/GenBank/DDBJ databases">
        <title>Chromosome-scale assembly of Riccia sorocarpa.</title>
        <authorList>
            <person name="Paukszto L."/>
        </authorList>
    </citation>
    <scope>NUCLEOTIDE SEQUENCE [LARGE SCALE GENOMIC DNA]</scope>
    <source>
        <strain evidence="14">LP-2024</strain>
        <tissue evidence="14">Aerial parts of the thallus</tissue>
    </source>
</reference>
<dbReference type="PANTHER" id="PTHR45923:SF2">
    <property type="entry name" value="PROTEIN SEY1"/>
    <property type="match status" value="1"/>
</dbReference>
<evidence type="ECO:0000313" key="14">
    <source>
        <dbReference type="EMBL" id="KAL3701860.1"/>
    </source>
</evidence>
<accession>A0ABD3IHF1</accession>
<evidence type="ECO:0000256" key="4">
    <source>
        <dbReference type="ARBA" id="ARBA00022824"/>
    </source>
</evidence>
<evidence type="ECO:0000256" key="9">
    <source>
        <dbReference type="HAMAP-Rule" id="MF_03109"/>
    </source>
</evidence>
<keyword evidence="4 9" id="KW-0256">Endoplasmic reticulum</keyword>
<dbReference type="GO" id="GO:0005525">
    <property type="term" value="F:GTP binding"/>
    <property type="evidence" value="ECO:0007669"/>
    <property type="project" value="UniProtKB-UniRule"/>
</dbReference>
<dbReference type="InterPro" id="IPR008803">
    <property type="entry name" value="RHD3/Sey1"/>
</dbReference>
<feature type="compositionally biased region" description="Polar residues" evidence="10">
    <location>
        <begin position="874"/>
        <end position="890"/>
    </location>
</feature>
<sequence length="908" mass="100275">MISVRFVSLLSLFLPFFSRRDLLLLRADPGAAIGDDVNLEKSGKGQGSRPALLSIAMVSRSPMAMPSLNNEKVAHEAAQGAASLQLIDGKGNFDETGLDSFVKAIRLAECGLSYAVVAIMGPQSSGKSTLLNHLFNTSFREMDAFAGRSQTTQGVWLARAKDIDPCTIIMDLEGTDGRERGEDDTAFEKQSALFALAVSDIVLINMWCHDIGREQAANKPLLKTVFQVMMRLFTPRKTTLLFVIRDKTRTPLSTLEPILRGDVQKIWEGAPKPPQYQGTELTQFFTVEVTALANFEEKPELFEEQVSELRERFNNSIQPGGLAGDRRGVVPGSAFRISISDIWKIIKENKDLDLPAHKVMVATVRCEEIAHEKLNELLADPEWHELDESSKKGLVPGFGKKLSGLLHKHLSAYDNEAAYFDDSVRTAKRNYLVTKALEAVQPAYQAVVSAIRNESLNKFKQEMKQWAEQPAGTEGFADAVRRCSEQALSDFDKGCSDAYVSQAHWDNVKLREKLQRDIDAHAQTVRGEKLAAISAAMEKRVENALLEPAGALFDAATPDTWVSIRKLLSHETEAAKAALLTEIAGFEPDDIEKKKMLDHVSTFARGIVERQARKEAAQALLRMKDRFTTSFSHDAESLPRLWSEKDDIRAIAKEARSMSLKGLAILAAIQLDDDASDRIEPALNSLLEPPNSQEAIKSKDFSSDGDGAVLSSNPLATSSWDGVSADVTLLTPVQCKNIWRQFKAETDFTISQALAAQEAHRNSSSWLPPPWAIAAIVVLGFNEFMALLRNPLYLLIFFVVYLLGKALWVQLDIAAEFRHGFVAGFLSLSTKLLPTVMGMLTKLAQQGSKVAGGGNNGSERNKRYQEYDMQNFASQDSFSDNSTTSQDSSHGGSGVRNRQFRNPPEPAY</sequence>
<dbReference type="InterPro" id="IPR030386">
    <property type="entry name" value="G_GB1_RHD3_dom"/>
</dbReference>
<dbReference type="Pfam" id="PF05879">
    <property type="entry name" value="RHD3_GTPase"/>
    <property type="match status" value="1"/>
</dbReference>
<dbReference type="FunFam" id="3.40.50.300:FF:002271">
    <property type="entry name" value="Protein ROOT HAIR DEFECTIVE 3 homolog"/>
    <property type="match status" value="1"/>
</dbReference>
<feature type="topological domain" description="Cytoplasmic" evidence="9">
    <location>
        <begin position="1"/>
        <end position="767"/>
    </location>
</feature>
<dbReference type="GO" id="GO:0005789">
    <property type="term" value="C:endoplasmic reticulum membrane"/>
    <property type="evidence" value="ECO:0007669"/>
    <property type="project" value="UniProtKB-SubCell"/>
</dbReference>
<proteinExistence type="inferred from homology"/>
<keyword evidence="3 9" id="KW-0378">Hydrolase</keyword>
<evidence type="ECO:0000256" key="3">
    <source>
        <dbReference type="ARBA" id="ARBA00022801"/>
    </source>
</evidence>
<feature type="topological domain" description="Lumenal" evidence="9">
    <location>
        <begin position="789"/>
        <end position="791"/>
    </location>
</feature>
<dbReference type="GO" id="GO:0003924">
    <property type="term" value="F:GTPase activity"/>
    <property type="evidence" value="ECO:0007669"/>
    <property type="project" value="UniProtKB-UniRule"/>
</dbReference>
<evidence type="ECO:0000256" key="2">
    <source>
        <dbReference type="ARBA" id="ARBA00022741"/>
    </source>
</evidence>
<evidence type="ECO:0000256" key="8">
    <source>
        <dbReference type="ARBA" id="ARBA00023136"/>
    </source>
</evidence>
<comment type="similarity">
    <text evidence="9">Belongs to the TRAFAC class dynamin-like GTPase superfamily. GB1/RHD3 GTPase family. RHD3 subfamily.</text>
</comment>
<keyword evidence="7 9" id="KW-0342">GTP-binding</keyword>
<dbReference type="SUPFAM" id="SSF52540">
    <property type="entry name" value="P-loop containing nucleoside triphosphate hydrolases"/>
    <property type="match status" value="1"/>
</dbReference>
<feature type="domain" description="GB1/RHD3-type G" evidence="13">
    <location>
        <begin position="111"/>
        <end position="326"/>
    </location>
</feature>
<dbReference type="PROSITE" id="PS51715">
    <property type="entry name" value="G_GB1_RHD3"/>
    <property type="match status" value="1"/>
</dbReference>
<feature type="binding site" evidence="9">
    <location>
        <begin position="121"/>
        <end position="128"/>
    </location>
    <ligand>
        <name>GTP</name>
        <dbReference type="ChEBI" id="CHEBI:37565"/>
    </ligand>
</feature>
<feature type="topological domain" description="Cytoplasmic" evidence="9">
    <location>
        <begin position="813"/>
        <end position="908"/>
    </location>
</feature>
<dbReference type="AlphaFoldDB" id="A0ABD3IHF1"/>
<dbReference type="Pfam" id="PF20428">
    <property type="entry name" value="Sey1_3HB"/>
    <property type="match status" value="1"/>
</dbReference>
<evidence type="ECO:0000256" key="1">
    <source>
        <dbReference type="ARBA" id="ARBA00022692"/>
    </source>
</evidence>
<dbReference type="PANTHER" id="PTHR45923">
    <property type="entry name" value="PROTEIN SEY1"/>
    <property type="match status" value="1"/>
</dbReference>
<dbReference type="CDD" id="cd01851">
    <property type="entry name" value="GBP"/>
    <property type="match status" value="1"/>
</dbReference>
<name>A0ABD3IHF1_9MARC</name>
<feature type="signal peptide" evidence="12">
    <location>
        <begin position="1"/>
        <end position="20"/>
    </location>
</feature>
<keyword evidence="5 9" id="KW-1133">Transmembrane helix</keyword>
<evidence type="ECO:0000259" key="13">
    <source>
        <dbReference type="PROSITE" id="PS51715"/>
    </source>
</evidence>
<gene>
    <name evidence="14" type="ORF">R1sor_019882</name>
</gene>
<dbReference type="Gene3D" id="3.40.50.300">
    <property type="entry name" value="P-loop containing nucleotide triphosphate hydrolases"/>
    <property type="match status" value="1"/>
</dbReference>
<evidence type="ECO:0000256" key="11">
    <source>
        <dbReference type="SAM" id="Phobius"/>
    </source>
</evidence>
<evidence type="ECO:0000256" key="5">
    <source>
        <dbReference type="ARBA" id="ARBA00022989"/>
    </source>
</evidence>
<comment type="caution">
    <text evidence="14">The sequence shown here is derived from an EMBL/GenBank/DDBJ whole genome shotgun (WGS) entry which is preliminary data.</text>
</comment>
<dbReference type="EMBL" id="JBJQOH010000001">
    <property type="protein sequence ID" value="KAL3701860.1"/>
    <property type="molecule type" value="Genomic_DNA"/>
</dbReference>
<protein>
    <recommendedName>
        <fullName evidence="9">Protein ROOT HAIR DEFECTIVE 3 homolog</fullName>
        <ecNumber evidence="9">3.6.5.-</ecNumber>
    </recommendedName>
    <alternativeName>
        <fullName evidence="9">Protein SEY1 homolog</fullName>
    </alternativeName>
</protein>
<dbReference type="EC" id="3.6.5.-" evidence="9"/>
<evidence type="ECO:0000256" key="10">
    <source>
        <dbReference type="SAM" id="MobiDB-lite"/>
    </source>
</evidence>
<feature type="transmembrane region" description="Helical" evidence="11">
    <location>
        <begin position="792"/>
        <end position="811"/>
    </location>
</feature>
<organism evidence="14 15">
    <name type="scientific">Riccia sorocarpa</name>
    <dbReference type="NCBI Taxonomy" id="122646"/>
    <lineage>
        <taxon>Eukaryota</taxon>
        <taxon>Viridiplantae</taxon>
        <taxon>Streptophyta</taxon>
        <taxon>Embryophyta</taxon>
        <taxon>Marchantiophyta</taxon>
        <taxon>Marchantiopsida</taxon>
        <taxon>Marchantiidae</taxon>
        <taxon>Marchantiales</taxon>
        <taxon>Ricciaceae</taxon>
        <taxon>Riccia</taxon>
    </lineage>
</organism>
<dbReference type="HAMAP" id="MF_03109">
    <property type="entry name" value="Sey1"/>
    <property type="match status" value="1"/>
</dbReference>
<keyword evidence="2 9" id="KW-0547">Nucleotide-binding</keyword>
<evidence type="ECO:0000313" key="15">
    <source>
        <dbReference type="Proteomes" id="UP001633002"/>
    </source>
</evidence>
<keyword evidence="8 9" id="KW-0472">Membrane</keyword>
<keyword evidence="12" id="KW-0732">Signal</keyword>
<dbReference type="InterPro" id="IPR046758">
    <property type="entry name" value="Sey1/RHD3-like_3HB"/>
</dbReference>
<evidence type="ECO:0000256" key="6">
    <source>
        <dbReference type="ARBA" id="ARBA00023054"/>
    </source>
</evidence>
<comment type="function">
    <text evidence="9">Probable GTP-binding protein that may be involved in cell development.</text>
</comment>
<feature type="region of interest" description="Disordered" evidence="10">
    <location>
        <begin position="874"/>
        <end position="908"/>
    </location>
</feature>
<keyword evidence="6" id="KW-0175">Coiled coil</keyword>
<dbReference type="Proteomes" id="UP001633002">
    <property type="component" value="Unassembled WGS sequence"/>
</dbReference>
<dbReference type="InterPro" id="IPR027417">
    <property type="entry name" value="P-loop_NTPase"/>
</dbReference>
<evidence type="ECO:0000256" key="12">
    <source>
        <dbReference type="SAM" id="SignalP"/>
    </source>
</evidence>
<keyword evidence="15" id="KW-1185">Reference proteome</keyword>
<feature type="chain" id="PRO_5044874964" description="Protein ROOT HAIR DEFECTIVE 3 homolog" evidence="12">
    <location>
        <begin position="21"/>
        <end position="908"/>
    </location>
</feature>
<keyword evidence="1 9" id="KW-0812">Transmembrane</keyword>